<dbReference type="EMBL" id="NHNI01000001">
    <property type="protein sequence ID" value="OZY87967.1"/>
    <property type="molecule type" value="Genomic_DNA"/>
</dbReference>
<dbReference type="AlphaFoldDB" id="A0A266QDL8"/>
<evidence type="ECO:0008006" key="3">
    <source>
        <dbReference type="Google" id="ProtNLM"/>
    </source>
</evidence>
<accession>A0A266QDL8</accession>
<proteinExistence type="predicted"/>
<comment type="caution">
    <text evidence="1">The sequence shown here is derived from an EMBL/GenBank/DDBJ whole genome shotgun (WGS) entry which is preliminary data.</text>
</comment>
<evidence type="ECO:0000313" key="2">
    <source>
        <dbReference type="Proteomes" id="UP000216101"/>
    </source>
</evidence>
<keyword evidence="2" id="KW-1185">Reference proteome</keyword>
<name>A0A266QDL8_9GAMM</name>
<protein>
    <recommendedName>
        <fullName evidence="3">MSP domain-containing protein</fullName>
    </recommendedName>
</protein>
<sequence length="111" mass="12338">MEGTNTAVVGIALDKTGMPKETVREVVLFPGQRVVFAGPDEFVIVFKNKKTPSRKIENPSVNGVVVINVPVGIIEQPAFTEEFRKNNALRFEYAIRANGKELDPPMIIKRN</sequence>
<gene>
    <name evidence="1" type="ORF">CBP51_07130</name>
</gene>
<reference evidence="2" key="1">
    <citation type="submission" date="2017-05" db="EMBL/GenBank/DDBJ databases">
        <authorList>
            <person name="Barney B.M."/>
        </authorList>
    </citation>
    <scope>NUCLEOTIDE SEQUENCE [LARGE SCALE GENOMIC DNA]</scope>
    <source>
        <strain evidence="2">PSBB022</strain>
    </source>
</reference>
<organism evidence="1 2">
    <name type="scientific">Cellvibrio mixtus</name>
    <dbReference type="NCBI Taxonomy" id="39650"/>
    <lineage>
        <taxon>Bacteria</taxon>
        <taxon>Pseudomonadati</taxon>
        <taxon>Pseudomonadota</taxon>
        <taxon>Gammaproteobacteria</taxon>
        <taxon>Cellvibrionales</taxon>
        <taxon>Cellvibrionaceae</taxon>
        <taxon>Cellvibrio</taxon>
    </lineage>
</organism>
<evidence type="ECO:0000313" key="1">
    <source>
        <dbReference type="EMBL" id="OZY87967.1"/>
    </source>
</evidence>
<dbReference type="Proteomes" id="UP000216101">
    <property type="component" value="Unassembled WGS sequence"/>
</dbReference>